<feature type="compositionally biased region" description="Basic and acidic residues" evidence="1">
    <location>
        <begin position="23"/>
        <end position="61"/>
    </location>
</feature>
<name>A0ABN1R9W0_9ACTN</name>
<feature type="region of interest" description="Disordered" evidence="1">
    <location>
        <begin position="22"/>
        <end position="61"/>
    </location>
</feature>
<dbReference type="EMBL" id="BAAAHQ010000056">
    <property type="protein sequence ID" value="GAA0953025.1"/>
    <property type="molecule type" value="Genomic_DNA"/>
</dbReference>
<dbReference type="Proteomes" id="UP001501578">
    <property type="component" value="Unassembled WGS sequence"/>
</dbReference>
<evidence type="ECO:0000313" key="3">
    <source>
        <dbReference type="Proteomes" id="UP001501578"/>
    </source>
</evidence>
<evidence type="ECO:0000256" key="1">
    <source>
        <dbReference type="SAM" id="MobiDB-lite"/>
    </source>
</evidence>
<organism evidence="2 3">
    <name type="scientific">Nonomuraea longicatena</name>
    <dbReference type="NCBI Taxonomy" id="83682"/>
    <lineage>
        <taxon>Bacteria</taxon>
        <taxon>Bacillati</taxon>
        <taxon>Actinomycetota</taxon>
        <taxon>Actinomycetes</taxon>
        <taxon>Streptosporangiales</taxon>
        <taxon>Streptosporangiaceae</taxon>
        <taxon>Nonomuraea</taxon>
    </lineage>
</organism>
<gene>
    <name evidence="2" type="ORF">GCM10009560_75360</name>
</gene>
<dbReference type="RefSeq" id="WP_343955115.1">
    <property type="nucleotide sequence ID" value="NZ_BAAAHQ010000056.1"/>
</dbReference>
<keyword evidence="3" id="KW-1185">Reference proteome</keyword>
<proteinExistence type="predicted"/>
<sequence length="61" mass="7201">MRRSRHAAQYLSGGLCVRLRRFHDREEGSGEDGRRRIGTAEEGERHERRGHDQSRDVEARR</sequence>
<comment type="caution">
    <text evidence="2">The sequence shown here is derived from an EMBL/GenBank/DDBJ whole genome shotgun (WGS) entry which is preliminary data.</text>
</comment>
<protein>
    <submittedName>
        <fullName evidence="2">Uncharacterized protein</fullName>
    </submittedName>
</protein>
<evidence type="ECO:0000313" key="2">
    <source>
        <dbReference type="EMBL" id="GAA0953025.1"/>
    </source>
</evidence>
<accession>A0ABN1R9W0</accession>
<reference evidence="2 3" key="1">
    <citation type="journal article" date="2019" name="Int. J. Syst. Evol. Microbiol.">
        <title>The Global Catalogue of Microorganisms (GCM) 10K type strain sequencing project: providing services to taxonomists for standard genome sequencing and annotation.</title>
        <authorList>
            <consortium name="The Broad Institute Genomics Platform"/>
            <consortium name="The Broad Institute Genome Sequencing Center for Infectious Disease"/>
            <person name="Wu L."/>
            <person name="Ma J."/>
        </authorList>
    </citation>
    <scope>NUCLEOTIDE SEQUENCE [LARGE SCALE GENOMIC DNA]</scope>
    <source>
        <strain evidence="2 3">JCM 11136</strain>
    </source>
</reference>